<dbReference type="InterPro" id="IPR013780">
    <property type="entry name" value="Glyco_hydro_b"/>
</dbReference>
<comment type="cofactor">
    <cofactor evidence="1">
        <name>Ca(2+)</name>
        <dbReference type="ChEBI" id="CHEBI:29108"/>
    </cofactor>
</comment>
<evidence type="ECO:0000256" key="2">
    <source>
        <dbReference type="ARBA" id="ARBA00022723"/>
    </source>
</evidence>
<dbReference type="Gene3D" id="3.20.20.80">
    <property type="entry name" value="Glycosidases"/>
    <property type="match status" value="1"/>
</dbReference>
<sequence length="504" mass="56598">MKWKRTSMLLILLLLFGSSASAQDHKDIRDEVIYSLMINRFYNGSEQNDRNVNYERSDAYYGGDLQGIAQKLGYIQEMGFTAVLLTPFIENDETGYHGYAVTDHYKIDDHFGTLKDLQNLVKKAHERNIKIMVEFPLTISNNHPWVADKEKQTWISNESGTDNEVIKALPHLNLKESAVQKYLIKNAAWWSKQADIDGYYVKDIDQAPSAFISSFSKTLKSMDPSFLLIGEINGQPLKKNEQADSLGVDLLVDRTLAEATAATFSGTSLPQKMLYDKWGKESNQPLANFLDDVHSTRFTAQALKSENHPGARTKQGLSYLYTSPSVPIVFYGTEIALNGGKGAENYGMMNFLANPDIIDHLKKLSELRAKSPSLRKGSFTLVSEQKGVAVYKRRYKDETTFVVINNTKETSAINVPLKKVGKENELRGLITEGIIRPVDDVYNISLEPETTNVYKVVKKSGFNIGYIAAVAAVYTGFGIFLYKASSKRRKEKKISQSRKKDSAS</sequence>
<dbReference type="GeneID" id="93641015"/>
<evidence type="ECO:0000313" key="5">
    <source>
        <dbReference type="EMBL" id="AJI24747.1"/>
    </source>
</evidence>
<dbReference type="SMART" id="SM00642">
    <property type="entry name" value="Aamy"/>
    <property type="match status" value="1"/>
</dbReference>
<dbReference type="Gene3D" id="2.60.40.1180">
    <property type="entry name" value="Golgi alpha-mannosidase II"/>
    <property type="match status" value="1"/>
</dbReference>
<accession>A0A0B6AUA8</accession>
<feature type="domain" description="Glycosyl hydrolase family 13 catalytic" evidence="4">
    <location>
        <begin position="35"/>
        <end position="368"/>
    </location>
</feature>
<dbReference type="EMBL" id="CP009920">
    <property type="protein sequence ID" value="AJI24747.1"/>
    <property type="molecule type" value="Genomic_DNA"/>
</dbReference>
<dbReference type="SUPFAM" id="SSF51445">
    <property type="entry name" value="(Trans)glycosidases"/>
    <property type="match status" value="1"/>
</dbReference>
<dbReference type="HOGENOM" id="CLU_006462_7_3_9"/>
<dbReference type="GO" id="GO:0005975">
    <property type="term" value="P:carbohydrate metabolic process"/>
    <property type="evidence" value="ECO:0007669"/>
    <property type="project" value="InterPro"/>
</dbReference>
<dbReference type="SUPFAM" id="SSF51011">
    <property type="entry name" value="Glycosyl hydrolase domain"/>
    <property type="match status" value="1"/>
</dbReference>
<dbReference type="AlphaFoldDB" id="A0A0B6AUA8"/>
<dbReference type="RefSeq" id="WP_034654427.1">
    <property type="nucleotide sequence ID" value="NZ_BCVB01000007.1"/>
</dbReference>
<protein>
    <submittedName>
        <fullName evidence="5">Alpha amylase, catalytic domain protein</fullName>
    </submittedName>
</protein>
<dbReference type="Pfam" id="PF22026">
    <property type="entry name" value="Alpha-amylase_C_2"/>
    <property type="match status" value="1"/>
</dbReference>
<keyword evidence="2" id="KW-0479">Metal-binding</keyword>
<evidence type="ECO:0000256" key="3">
    <source>
        <dbReference type="ARBA" id="ARBA00022729"/>
    </source>
</evidence>
<dbReference type="Proteomes" id="UP000031829">
    <property type="component" value="Chromosome"/>
</dbReference>
<organism evidence="5 6">
    <name type="scientific">Priestia megaterium (strain ATCC 14581 / DSM 32 / CCUG 1817 / JCM 2506 / NBRC 15308 / NCIMB 9376 / NCTC 10342 / NRRL B-14308 / VKM B-512 / Ford 19)</name>
    <name type="common">Bacillus megaterium</name>
    <dbReference type="NCBI Taxonomy" id="1348623"/>
    <lineage>
        <taxon>Bacteria</taxon>
        <taxon>Bacillati</taxon>
        <taxon>Bacillota</taxon>
        <taxon>Bacilli</taxon>
        <taxon>Bacillales</taxon>
        <taxon>Bacillaceae</taxon>
        <taxon>Priestia</taxon>
    </lineage>
</organism>
<evidence type="ECO:0000313" key="6">
    <source>
        <dbReference type="Proteomes" id="UP000031829"/>
    </source>
</evidence>
<dbReference type="InterPro" id="IPR054174">
    <property type="entry name" value="Alpha-amylase-like_C"/>
</dbReference>
<evidence type="ECO:0000259" key="4">
    <source>
        <dbReference type="SMART" id="SM00642"/>
    </source>
</evidence>
<name>A0A0B6AUA8_PRIM2</name>
<reference evidence="5 6" key="1">
    <citation type="journal article" date="2015" name="Genome Announc.">
        <title>Complete genome sequences for 35 biothreat assay-relevant bacillus species.</title>
        <authorList>
            <person name="Johnson S.L."/>
            <person name="Daligault H.E."/>
            <person name="Davenport K.W."/>
            <person name="Jaissle J."/>
            <person name="Frey K.G."/>
            <person name="Ladner J.T."/>
            <person name="Broomall S.M."/>
            <person name="Bishop-Lilly K.A."/>
            <person name="Bruce D.C."/>
            <person name="Gibbons H.S."/>
            <person name="Coyne S.R."/>
            <person name="Lo C.C."/>
            <person name="Meincke L."/>
            <person name="Munk A.C."/>
            <person name="Koroleva G.I."/>
            <person name="Rosenzweig C.N."/>
            <person name="Palacios G.F."/>
            <person name="Redden C.L."/>
            <person name="Minogue T.D."/>
            <person name="Chain P.S."/>
        </authorList>
    </citation>
    <scope>NUCLEOTIDE SEQUENCE [LARGE SCALE GENOMIC DNA]</scope>
    <source>
        <strain evidence="6">ATCC 14581 / DSM 32 / JCM 2506 / NBRC 15308 / NCIMB 9376 / NCTC 10342 / NRRL B-14308 / VKM B-512</strain>
    </source>
</reference>
<proteinExistence type="predicted"/>
<keyword evidence="3" id="KW-0732">Signal</keyword>
<gene>
    <name evidence="5" type="ORF">BG04_2949</name>
</gene>
<dbReference type="GO" id="GO:0046872">
    <property type="term" value="F:metal ion binding"/>
    <property type="evidence" value="ECO:0007669"/>
    <property type="project" value="UniProtKB-KW"/>
</dbReference>
<dbReference type="InterPro" id="IPR006047">
    <property type="entry name" value="GH13_cat_dom"/>
</dbReference>
<dbReference type="PANTHER" id="PTHR10357">
    <property type="entry name" value="ALPHA-AMYLASE FAMILY MEMBER"/>
    <property type="match status" value="1"/>
</dbReference>
<dbReference type="KEGG" id="bmeg:BG04_2949"/>
<dbReference type="Pfam" id="PF00128">
    <property type="entry name" value="Alpha-amylase"/>
    <property type="match status" value="1"/>
</dbReference>
<dbReference type="PANTHER" id="PTHR10357:SF215">
    <property type="entry name" value="ALPHA-AMYLASE 1"/>
    <property type="match status" value="1"/>
</dbReference>
<evidence type="ECO:0000256" key="1">
    <source>
        <dbReference type="ARBA" id="ARBA00001913"/>
    </source>
</evidence>
<dbReference type="InterPro" id="IPR017853">
    <property type="entry name" value="GH"/>
</dbReference>